<dbReference type="AlphaFoldDB" id="A0AA38Z5F1"/>
<dbReference type="GO" id="GO:0043531">
    <property type="term" value="F:ADP binding"/>
    <property type="evidence" value="ECO:0007669"/>
    <property type="project" value="InterPro"/>
</dbReference>
<protein>
    <recommendedName>
        <fullName evidence="2">NB-ARC domain-containing protein</fullName>
    </recommendedName>
</protein>
<accession>A0AA38Z5F1</accession>
<dbReference type="EMBL" id="JARBHA010000014">
    <property type="protein sequence ID" value="KAJ9682725.1"/>
    <property type="molecule type" value="Genomic_DNA"/>
</dbReference>
<evidence type="ECO:0000313" key="4">
    <source>
        <dbReference type="Proteomes" id="UP001168098"/>
    </source>
</evidence>
<organism evidence="3 4">
    <name type="scientific">Vitis rotundifolia</name>
    <name type="common">Muscadine grape</name>
    <dbReference type="NCBI Taxonomy" id="103349"/>
    <lineage>
        <taxon>Eukaryota</taxon>
        <taxon>Viridiplantae</taxon>
        <taxon>Streptophyta</taxon>
        <taxon>Embryophyta</taxon>
        <taxon>Tracheophyta</taxon>
        <taxon>Spermatophyta</taxon>
        <taxon>Magnoliopsida</taxon>
        <taxon>eudicotyledons</taxon>
        <taxon>Gunneridae</taxon>
        <taxon>Pentapetalae</taxon>
        <taxon>rosids</taxon>
        <taxon>Vitales</taxon>
        <taxon>Vitaceae</taxon>
        <taxon>Viteae</taxon>
        <taxon>Vitis</taxon>
    </lineage>
</organism>
<dbReference type="PANTHER" id="PTHR33463:SF220">
    <property type="entry name" value="NB-ARC DOMAIN-CONTAINING PROTEIN"/>
    <property type="match status" value="1"/>
</dbReference>
<dbReference type="Pfam" id="PF00931">
    <property type="entry name" value="NB-ARC"/>
    <property type="match status" value="1"/>
</dbReference>
<dbReference type="Gene3D" id="3.40.50.300">
    <property type="entry name" value="P-loop containing nucleotide triphosphate hydrolases"/>
    <property type="match status" value="1"/>
</dbReference>
<reference evidence="3 4" key="1">
    <citation type="journal article" date="2023" name="BMC Biotechnol.">
        <title>Vitis rotundifolia cv Carlos genome sequencing.</title>
        <authorList>
            <person name="Huff M."/>
            <person name="Hulse-Kemp A."/>
            <person name="Scheffler B."/>
            <person name="Youngblood R."/>
            <person name="Simpson S."/>
            <person name="Babiker E."/>
            <person name="Staton M."/>
        </authorList>
    </citation>
    <scope>NUCLEOTIDE SEQUENCE [LARGE SCALE GENOMIC DNA]</scope>
    <source>
        <tissue evidence="3">Leaf</tissue>
    </source>
</reference>
<comment type="caution">
    <text evidence="3">The sequence shown here is derived from an EMBL/GenBank/DDBJ whole genome shotgun (WGS) entry which is preliminary data.</text>
</comment>
<keyword evidence="4" id="KW-1185">Reference proteome</keyword>
<proteinExistence type="predicted"/>
<name>A0AA38Z5F1_VITRO</name>
<dbReference type="SUPFAM" id="SSF52540">
    <property type="entry name" value="P-loop containing nucleoside triphosphate hydrolases"/>
    <property type="match status" value="1"/>
</dbReference>
<dbReference type="PANTHER" id="PTHR33463">
    <property type="entry name" value="NB-ARC DOMAIN-CONTAINING PROTEIN-RELATED"/>
    <property type="match status" value="1"/>
</dbReference>
<sequence length="202" mass="22894">MDFVSPILDVVTRLCACTAQHATLSNLSEDVKARVELVEQQNMRATRTVKGWLRKIGLVEVDVDRILQQGDLEVENKCLGSCFPKNFRLTYKLGKRVSEQQITIVNLLGEGRSFVWVSNGSPIVRVDEMPLGHTWGLDWLYDKVCCCLMEDKVGIIGLHGIGGIGKTTLMKKINNNFFKRKAQFNTVIWVAVSRQAWELLKR</sequence>
<dbReference type="InterPro" id="IPR050905">
    <property type="entry name" value="Plant_NBS-LRR"/>
</dbReference>
<evidence type="ECO:0000259" key="2">
    <source>
        <dbReference type="Pfam" id="PF00931"/>
    </source>
</evidence>
<keyword evidence="1" id="KW-0611">Plant defense</keyword>
<dbReference type="InterPro" id="IPR002182">
    <property type="entry name" value="NB-ARC"/>
</dbReference>
<feature type="domain" description="NB-ARC" evidence="2">
    <location>
        <begin position="142"/>
        <end position="196"/>
    </location>
</feature>
<evidence type="ECO:0000313" key="3">
    <source>
        <dbReference type="EMBL" id="KAJ9682725.1"/>
    </source>
</evidence>
<dbReference type="InterPro" id="IPR027417">
    <property type="entry name" value="P-loop_NTPase"/>
</dbReference>
<dbReference type="Proteomes" id="UP001168098">
    <property type="component" value="Unassembled WGS sequence"/>
</dbReference>
<gene>
    <name evidence="3" type="ORF">PVL29_018621</name>
</gene>
<evidence type="ECO:0000256" key="1">
    <source>
        <dbReference type="ARBA" id="ARBA00022821"/>
    </source>
</evidence>